<dbReference type="InterPro" id="IPR000277">
    <property type="entry name" value="Cys/Met-Metab_PyrdxlP-dep_enz"/>
</dbReference>
<dbReference type="CDD" id="cd00614">
    <property type="entry name" value="CGS_like"/>
    <property type="match status" value="1"/>
</dbReference>
<dbReference type="RefSeq" id="WP_106054821.1">
    <property type="nucleotide sequence ID" value="NZ_CALXOB010000031.1"/>
</dbReference>
<protein>
    <submittedName>
        <fullName evidence="7">O-acetylhomoserine aminocarboxypropyltransferase/cysteine synthase</fullName>
    </submittedName>
</protein>
<dbReference type="GO" id="GO:0019346">
    <property type="term" value="P:transsulfuration"/>
    <property type="evidence" value="ECO:0007669"/>
    <property type="project" value="InterPro"/>
</dbReference>
<evidence type="ECO:0000256" key="5">
    <source>
        <dbReference type="PIRSR" id="PIRSR001434-2"/>
    </source>
</evidence>
<name>A0A844FZA8_9BACT</name>
<sequence>MNQNWHIETQAVQAGYRPGNGEPRTLPLYQSTTYKYDDAQSVADLFDLKSEGFFYTRLANPTVDAFEKKMAALEGGVAAVAVSAGQTASMLAILNIARAGDHIVAVASLYGGTVSLFTNTFSKLGIEFTFVQPDADSETVRKAIRPNTKAIFAETLANPALIVLDIERFAGIAHEAGIPLIVDNTFPTAYLCRPFDFGADIVTHSTSKYTDGHAMAIGGIVIEKGNFNWSNGKFPDFTEPDPAYHGLVYMENFKAAPFSVKLRVQFIRDMGVPMAPFNALLANLGLETLHIRMQRHCENAMAMAEFLENHPKVSWVNYPGLKSSSQYELAKKYMPKGCSGVICFGVKGGKAAGERVMNSLKLAAIVVHVADVRTCVLHPASMTHRQLSDAELKAAGVSPDMIRLSVGIENIDDIKADFDQALANA</sequence>
<dbReference type="Proteomes" id="UP000435649">
    <property type="component" value="Unassembled WGS sequence"/>
</dbReference>
<dbReference type="Pfam" id="PF01053">
    <property type="entry name" value="Cys_Met_Meta_PP"/>
    <property type="match status" value="1"/>
</dbReference>
<dbReference type="SUPFAM" id="SSF53383">
    <property type="entry name" value="PLP-dependent transferases"/>
    <property type="match status" value="1"/>
</dbReference>
<reference evidence="7 8" key="1">
    <citation type="submission" date="2019-08" db="EMBL/GenBank/DDBJ databases">
        <title>In-depth cultivation of the pig gut microbiome towards novel bacterial diversity and tailored functional studies.</title>
        <authorList>
            <person name="Wylensek D."/>
            <person name="Hitch T.C.A."/>
            <person name="Clavel T."/>
        </authorList>
    </citation>
    <scope>NUCLEOTIDE SEQUENCE [LARGE SCALE GENOMIC DNA]</scope>
    <source>
        <strain evidence="7 8">BBE-744-WT-12</strain>
    </source>
</reference>
<comment type="cofactor">
    <cofactor evidence="1 6">
        <name>pyridoxal 5'-phosphate</name>
        <dbReference type="ChEBI" id="CHEBI:597326"/>
    </cofactor>
</comment>
<dbReference type="Gene3D" id="3.90.1150.10">
    <property type="entry name" value="Aspartate Aminotransferase, domain 1"/>
    <property type="match status" value="1"/>
</dbReference>
<gene>
    <name evidence="7" type="ORF">FYJ85_03265</name>
</gene>
<evidence type="ECO:0000256" key="3">
    <source>
        <dbReference type="ARBA" id="ARBA00022679"/>
    </source>
</evidence>
<dbReference type="InterPro" id="IPR006235">
    <property type="entry name" value="OAc-hSer/O-AcSer_sulfhydrylase"/>
</dbReference>
<evidence type="ECO:0000256" key="2">
    <source>
        <dbReference type="ARBA" id="ARBA00009077"/>
    </source>
</evidence>
<dbReference type="EMBL" id="VUNS01000002">
    <property type="protein sequence ID" value="MST96064.1"/>
    <property type="molecule type" value="Genomic_DNA"/>
</dbReference>
<dbReference type="PANTHER" id="PTHR43797:SF3">
    <property type="entry name" value="O-ACETYLHOMOSERINE SULFHYDRYLASE"/>
    <property type="match status" value="1"/>
</dbReference>
<comment type="caution">
    <text evidence="7">The sequence shown here is derived from an EMBL/GenBank/DDBJ whole genome shotgun (WGS) entry which is preliminary data.</text>
</comment>
<dbReference type="GO" id="GO:0006535">
    <property type="term" value="P:cysteine biosynthetic process from serine"/>
    <property type="evidence" value="ECO:0007669"/>
    <property type="project" value="TreeGrafter"/>
</dbReference>
<feature type="modified residue" description="N6-(pyridoxal phosphate)lysine" evidence="5">
    <location>
        <position position="208"/>
    </location>
</feature>
<dbReference type="InterPro" id="IPR015421">
    <property type="entry name" value="PyrdxlP-dep_Trfase_major"/>
</dbReference>
<keyword evidence="8" id="KW-1185">Reference proteome</keyword>
<dbReference type="PIRSF" id="PIRSF001434">
    <property type="entry name" value="CGS"/>
    <property type="match status" value="1"/>
</dbReference>
<evidence type="ECO:0000256" key="1">
    <source>
        <dbReference type="ARBA" id="ARBA00001933"/>
    </source>
</evidence>
<dbReference type="GO" id="GO:0030170">
    <property type="term" value="F:pyridoxal phosphate binding"/>
    <property type="evidence" value="ECO:0007669"/>
    <property type="project" value="InterPro"/>
</dbReference>
<dbReference type="GO" id="GO:0003961">
    <property type="term" value="F:O-acetylhomoserine aminocarboxypropyltransferase activity"/>
    <property type="evidence" value="ECO:0007669"/>
    <property type="project" value="TreeGrafter"/>
</dbReference>
<dbReference type="InterPro" id="IPR015424">
    <property type="entry name" value="PyrdxlP-dep_Trfase"/>
</dbReference>
<dbReference type="GO" id="GO:0071269">
    <property type="term" value="P:L-homocysteine biosynthetic process"/>
    <property type="evidence" value="ECO:0007669"/>
    <property type="project" value="TreeGrafter"/>
</dbReference>
<keyword evidence="3 7" id="KW-0808">Transferase</keyword>
<dbReference type="AlphaFoldDB" id="A0A844FZA8"/>
<organism evidence="7 8">
    <name type="scientific">Victivallis lenta</name>
    <dbReference type="NCBI Taxonomy" id="2606640"/>
    <lineage>
        <taxon>Bacteria</taxon>
        <taxon>Pseudomonadati</taxon>
        <taxon>Lentisphaerota</taxon>
        <taxon>Lentisphaeria</taxon>
        <taxon>Victivallales</taxon>
        <taxon>Victivallaceae</taxon>
        <taxon>Victivallis</taxon>
    </lineage>
</organism>
<evidence type="ECO:0000313" key="7">
    <source>
        <dbReference type="EMBL" id="MST96064.1"/>
    </source>
</evidence>
<dbReference type="FunFam" id="3.40.640.10:FF:000035">
    <property type="entry name" value="O-succinylhomoserine sulfhydrylase"/>
    <property type="match status" value="1"/>
</dbReference>
<dbReference type="GO" id="GO:0004124">
    <property type="term" value="F:cysteine synthase activity"/>
    <property type="evidence" value="ECO:0007669"/>
    <property type="project" value="TreeGrafter"/>
</dbReference>
<keyword evidence="4 5" id="KW-0663">Pyridoxal phosphate</keyword>
<comment type="similarity">
    <text evidence="2 6">Belongs to the trans-sulfuration enzymes family.</text>
</comment>
<dbReference type="Gene3D" id="3.40.640.10">
    <property type="entry name" value="Type I PLP-dependent aspartate aminotransferase-like (Major domain)"/>
    <property type="match status" value="1"/>
</dbReference>
<evidence type="ECO:0000313" key="8">
    <source>
        <dbReference type="Proteomes" id="UP000435649"/>
    </source>
</evidence>
<dbReference type="GO" id="GO:0005737">
    <property type="term" value="C:cytoplasm"/>
    <property type="evidence" value="ECO:0007669"/>
    <property type="project" value="TreeGrafter"/>
</dbReference>
<evidence type="ECO:0000256" key="4">
    <source>
        <dbReference type="ARBA" id="ARBA00022898"/>
    </source>
</evidence>
<dbReference type="NCBIfam" id="TIGR01326">
    <property type="entry name" value="OAH_OAS_sulfhy"/>
    <property type="match status" value="1"/>
</dbReference>
<evidence type="ECO:0000256" key="6">
    <source>
        <dbReference type="RuleBase" id="RU362118"/>
    </source>
</evidence>
<proteinExistence type="inferred from homology"/>
<dbReference type="PANTHER" id="PTHR43797">
    <property type="entry name" value="HOMOCYSTEINE/CYSTEINE SYNTHASE"/>
    <property type="match status" value="1"/>
</dbReference>
<dbReference type="InterPro" id="IPR015422">
    <property type="entry name" value="PyrdxlP-dep_Trfase_small"/>
</dbReference>
<accession>A0A844FZA8</accession>